<accession>A0A5D2VCX0</accession>
<dbReference type="Proteomes" id="UP000323597">
    <property type="component" value="Chromosome D04"/>
</dbReference>
<dbReference type="Gene3D" id="1.10.8.60">
    <property type="match status" value="1"/>
</dbReference>
<evidence type="ECO:0000313" key="1">
    <source>
        <dbReference type="EMBL" id="TYI87203.1"/>
    </source>
</evidence>
<protein>
    <submittedName>
        <fullName evidence="1">Uncharacterized protein</fullName>
    </submittedName>
</protein>
<sequence length="140" mass="16456">MKYFIFSPSFSRNRFPPPPKSHPSFFPILFFPKPGYSLKTDGLDEILSFVNRFQDDEDEAIDLLLDQLDHQSLKSSIIDKEAVHQVFMVGQLSTIQSLVGERGRRWVSSPSWRKFEILVQILGLCNYLRFSRPIICYYRY</sequence>
<organism evidence="1 2">
    <name type="scientific">Gossypium mustelinum</name>
    <name type="common">Cotton</name>
    <name type="synonym">Gossypium caicoense</name>
    <dbReference type="NCBI Taxonomy" id="34275"/>
    <lineage>
        <taxon>Eukaryota</taxon>
        <taxon>Viridiplantae</taxon>
        <taxon>Streptophyta</taxon>
        <taxon>Embryophyta</taxon>
        <taxon>Tracheophyta</taxon>
        <taxon>Spermatophyta</taxon>
        <taxon>Magnoliopsida</taxon>
        <taxon>eudicotyledons</taxon>
        <taxon>Gunneridae</taxon>
        <taxon>Pentapetalae</taxon>
        <taxon>rosids</taxon>
        <taxon>malvids</taxon>
        <taxon>Malvales</taxon>
        <taxon>Malvaceae</taxon>
        <taxon>Malvoideae</taxon>
        <taxon>Gossypium</taxon>
    </lineage>
</organism>
<keyword evidence="2" id="KW-1185">Reference proteome</keyword>
<dbReference type="EMBL" id="CM017652">
    <property type="protein sequence ID" value="TYI87203.1"/>
    <property type="molecule type" value="Genomic_DNA"/>
</dbReference>
<evidence type="ECO:0000313" key="2">
    <source>
        <dbReference type="Proteomes" id="UP000323597"/>
    </source>
</evidence>
<dbReference type="AlphaFoldDB" id="A0A5D2VCX0"/>
<reference evidence="1 2" key="1">
    <citation type="submission" date="2019-07" db="EMBL/GenBank/DDBJ databases">
        <title>WGS assembly of Gossypium mustelinum.</title>
        <authorList>
            <person name="Chen Z.J."/>
            <person name="Sreedasyam A."/>
            <person name="Ando A."/>
            <person name="Song Q."/>
            <person name="De L."/>
            <person name="Hulse-Kemp A."/>
            <person name="Ding M."/>
            <person name="Ye W."/>
            <person name="Kirkbride R."/>
            <person name="Jenkins J."/>
            <person name="Plott C."/>
            <person name="Lovell J."/>
            <person name="Lin Y.-M."/>
            <person name="Vaughn R."/>
            <person name="Liu B."/>
            <person name="Li W."/>
            <person name="Simpson S."/>
            <person name="Scheffler B."/>
            <person name="Saski C."/>
            <person name="Grover C."/>
            <person name="Hu G."/>
            <person name="Conover J."/>
            <person name="Carlson J."/>
            <person name="Shu S."/>
            <person name="Boston L."/>
            <person name="Williams M."/>
            <person name="Peterson D."/>
            <person name="Mcgee K."/>
            <person name="Jones D."/>
            <person name="Wendel J."/>
            <person name="Stelly D."/>
            <person name="Grimwood J."/>
            <person name="Schmutz J."/>
        </authorList>
    </citation>
    <scope>NUCLEOTIDE SEQUENCE [LARGE SCALE GENOMIC DNA]</scope>
    <source>
        <strain evidence="1">1408120.09</strain>
    </source>
</reference>
<gene>
    <name evidence="1" type="ORF">E1A91_D04G119700v1</name>
</gene>
<name>A0A5D2VCX0_GOSMU</name>
<proteinExistence type="predicted"/>